<dbReference type="Proteomes" id="UP001595075">
    <property type="component" value="Unassembled WGS sequence"/>
</dbReference>
<organism evidence="1 2">
    <name type="scientific">Oculimacula yallundae</name>
    <dbReference type="NCBI Taxonomy" id="86028"/>
    <lineage>
        <taxon>Eukaryota</taxon>
        <taxon>Fungi</taxon>
        <taxon>Dikarya</taxon>
        <taxon>Ascomycota</taxon>
        <taxon>Pezizomycotina</taxon>
        <taxon>Leotiomycetes</taxon>
        <taxon>Helotiales</taxon>
        <taxon>Ploettnerulaceae</taxon>
        <taxon>Oculimacula</taxon>
    </lineage>
</organism>
<reference evidence="1 2" key="1">
    <citation type="journal article" date="2024" name="Commun. Biol.">
        <title>Comparative genomic analysis of thermophilic fungi reveals convergent evolutionary adaptations and gene losses.</title>
        <authorList>
            <person name="Steindorff A.S."/>
            <person name="Aguilar-Pontes M.V."/>
            <person name="Robinson A.J."/>
            <person name="Andreopoulos B."/>
            <person name="LaButti K."/>
            <person name="Kuo A."/>
            <person name="Mondo S."/>
            <person name="Riley R."/>
            <person name="Otillar R."/>
            <person name="Haridas S."/>
            <person name="Lipzen A."/>
            <person name="Grimwood J."/>
            <person name="Schmutz J."/>
            <person name="Clum A."/>
            <person name="Reid I.D."/>
            <person name="Moisan M.C."/>
            <person name="Butler G."/>
            <person name="Nguyen T.T.M."/>
            <person name="Dewar K."/>
            <person name="Conant G."/>
            <person name="Drula E."/>
            <person name="Henrissat B."/>
            <person name="Hansel C."/>
            <person name="Singer S."/>
            <person name="Hutchinson M.I."/>
            <person name="de Vries R.P."/>
            <person name="Natvig D.O."/>
            <person name="Powell A.J."/>
            <person name="Tsang A."/>
            <person name="Grigoriev I.V."/>
        </authorList>
    </citation>
    <scope>NUCLEOTIDE SEQUENCE [LARGE SCALE GENOMIC DNA]</scope>
    <source>
        <strain evidence="1 2">CBS 494.80</strain>
    </source>
</reference>
<accession>A0ABR4C7B5</accession>
<dbReference type="SUPFAM" id="SSF56112">
    <property type="entry name" value="Protein kinase-like (PK-like)"/>
    <property type="match status" value="1"/>
</dbReference>
<comment type="caution">
    <text evidence="1">The sequence shown here is derived from an EMBL/GenBank/DDBJ whole genome shotgun (WGS) entry which is preliminary data.</text>
</comment>
<sequence>MDSIGLTVADADAFLDKVQVFDDGSRYERLEPMTNFRKDDGVARILYLCRREPDNASKTVQNEMFVMKVKVQVPSINVKEPVEGPNTETAAELHALETFAKKERKSVPQLVTWKKLAQGKNGLLPGGYLIITVMTLMPGKSLLDLSFWSLASDVQESIRAAFMVTLKDIWLDGFIPYDRGLRNILWNGDTGQCSIIDFEYYNPRQDSVQMNEKEEMELWGVMRRPALDWYSEWAVSAPPKKKAR</sequence>
<name>A0ABR4C7B5_9HELO</name>
<dbReference type="EMBL" id="JAZHXI010000012">
    <property type="protein sequence ID" value="KAL2065206.1"/>
    <property type="molecule type" value="Genomic_DNA"/>
</dbReference>
<evidence type="ECO:0000313" key="2">
    <source>
        <dbReference type="Proteomes" id="UP001595075"/>
    </source>
</evidence>
<dbReference type="Gene3D" id="1.10.510.10">
    <property type="entry name" value="Transferase(Phosphotransferase) domain 1"/>
    <property type="match status" value="1"/>
</dbReference>
<gene>
    <name evidence="1" type="ORF">VTL71DRAFT_2875</name>
</gene>
<protein>
    <submittedName>
        <fullName evidence="1">Uncharacterized protein</fullName>
    </submittedName>
</protein>
<proteinExistence type="predicted"/>
<dbReference type="InterPro" id="IPR011009">
    <property type="entry name" value="Kinase-like_dom_sf"/>
</dbReference>
<keyword evidence="2" id="KW-1185">Reference proteome</keyword>
<evidence type="ECO:0000313" key="1">
    <source>
        <dbReference type="EMBL" id="KAL2065206.1"/>
    </source>
</evidence>